<feature type="domain" description="Peptidase S9A N-terminal" evidence="6">
    <location>
        <begin position="18"/>
        <end position="410"/>
    </location>
</feature>
<evidence type="ECO:0000313" key="8">
    <source>
        <dbReference type="Proteomes" id="UP001056937"/>
    </source>
</evidence>
<dbReference type="InterPro" id="IPR023302">
    <property type="entry name" value="Pept_S9A_N"/>
</dbReference>
<comment type="similarity">
    <text evidence="1">Belongs to the peptidase S9A family.</text>
</comment>
<name>A0ABY4XC35_9SPHN</name>
<evidence type="ECO:0000313" key="7">
    <source>
        <dbReference type="EMBL" id="USI74518.1"/>
    </source>
</evidence>
<dbReference type="Proteomes" id="UP001056937">
    <property type="component" value="Chromosome 1"/>
</dbReference>
<accession>A0ABY4XC35</accession>
<protein>
    <submittedName>
        <fullName evidence="7">S9 family peptidase</fullName>
    </submittedName>
</protein>
<proteinExistence type="inferred from homology"/>
<keyword evidence="4" id="KW-0720">Serine protease</keyword>
<feature type="domain" description="Peptidase S9 prolyl oligopeptidase catalytic" evidence="5">
    <location>
        <begin position="471"/>
        <end position="687"/>
    </location>
</feature>
<dbReference type="Gene3D" id="3.40.50.1820">
    <property type="entry name" value="alpha/beta hydrolase"/>
    <property type="match status" value="1"/>
</dbReference>
<evidence type="ECO:0000256" key="2">
    <source>
        <dbReference type="ARBA" id="ARBA00022670"/>
    </source>
</evidence>
<reference evidence="7" key="1">
    <citation type="journal article" date="2022" name="Toxins">
        <title>Genomic Analysis of Sphingopyxis sp. USTB-05 for Biodegrading Cyanobacterial Hepatotoxins.</title>
        <authorList>
            <person name="Liu C."/>
            <person name="Xu Q."/>
            <person name="Zhao Z."/>
            <person name="Zhang H."/>
            <person name="Liu X."/>
            <person name="Yin C."/>
            <person name="Liu Y."/>
            <person name="Yan H."/>
        </authorList>
    </citation>
    <scope>NUCLEOTIDE SEQUENCE</scope>
    <source>
        <strain evidence="7">NBD5</strain>
    </source>
</reference>
<dbReference type="Pfam" id="PF02897">
    <property type="entry name" value="Peptidase_S9_N"/>
    <property type="match status" value="1"/>
</dbReference>
<evidence type="ECO:0000259" key="6">
    <source>
        <dbReference type="Pfam" id="PF02897"/>
    </source>
</evidence>
<dbReference type="InterPro" id="IPR001375">
    <property type="entry name" value="Peptidase_S9_cat"/>
</dbReference>
<evidence type="ECO:0000256" key="4">
    <source>
        <dbReference type="ARBA" id="ARBA00022825"/>
    </source>
</evidence>
<dbReference type="InterPro" id="IPR002470">
    <property type="entry name" value="Peptidase_S9A"/>
</dbReference>
<gene>
    <name evidence="7" type="ORF">LHA26_07740</name>
</gene>
<evidence type="ECO:0000256" key="3">
    <source>
        <dbReference type="ARBA" id="ARBA00022801"/>
    </source>
</evidence>
<dbReference type="PANTHER" id="PTHR11757">
    <property type="entry name" value="PROTEASE FAMILY S9A OLIGOPEPTIDASE"/>
    <property type="match status" value="1"/>
</dbReference>
<dbReference type="Pfam" id="PF00326">
    <property type="entry name" value="Peptidase_S9"/>
    <property type="match status" value="1"/>
</dbReference>
<evidence type="ECO:0000259" key="5">
    <source>
        <dbReference type="Pfam" id="PF00326"/>
    </source>
</evidence>
<dbReference type="InterPro" id="IPR051543">
    <property type="entry name" value="Serine_Peptidase_S9A"/>
</dbReference>
<keyword evidence="2" id="KW-0645">Protease</keyword>
<dbReference type="RefSeq" id="WP_252168321.1">
    <property type="nucleotide sequence ID" value="NZ_CP084930.1"/>
</dbReference>
<evidence type="ECO:0000256" key="1">
    <source>
        <dbReference type="ARBA" id="ARBA00005228"/>
    </source>
</evidence>
<dbReference type="PRINTS" id="PR00862">
    <property type="entry name" value="PROLIGOPTASE"/>
</dbReference>
<organism evidence="7 8">
    <name type="scientific">Sphingomonas morindae</name>
    <dbReference type="NCBI Taxonomy" id="1541170"/>
    <lineage>
        <taxon>Bacteria</taxon>
        <taxon>Pseudomonadati</taxon>
        <taxon>Pseudomonadota</taxon>
        <taxon>Alphaproteobacteria</taxon>
        <taxon>Sphingomonadales</taxon>
        <taxon>Sphingomonadaceae</taxon>
        <taxon>Sphingomonas</taxon>
    </lineage>
</organism>
<dbReference type="Gene3D" id="2.130.10.120">
    <property type="entry name" value="Prolyl oligopeptidase, N-terminal domain"/>
    <property type="match status" value="1"/>
</dbReference>
<dbReference type="SUPFAM" id="SSF53474">
    <property type="entry name" value="alpha/beta-Hydrolases"/>
    <property type="match status" value="1"/>
</dbReference>
<dbReference type="PANTHER" id="PTHR11757:SF19">
    <property type="entry name" value="PROLYL ENDOPEPTIDASE-LIKE"/>
    <property type="match status" value="1"/>
</dbReference>
<dbReference type="EMBL" id="CP084930">
    <property type="protein sequence ID" value="USI74518.1"/>
    <property type="molecule type" value="Genomic_DNA"/>
</dbReference>
<keyword evidence="3" id="KW-0378">Hydrolase</keyword>
<dbReference type="SUPFAM" id="SSF50993">
    <property type="entry name" value="Peptidase/esterase 'gauge' domain"/>
    <property type="match status" value="1"/>
</dbReference>
<dbReference type="InterPro" id="IPR029058">
    <property type="entry name" value="AB_hydrolase_fold"/>
</dbReference>
<sequence length="692" mass="75845">MIDPSALPAPPRAAIRPHAYARHGRQVTDPYAWLKDPGYPTVSDPEILAYLEAENGYFETAMAPLQPLVETLFEEMKGRIQEDDSSVPRADGDWVYWWSFVPGAQYRRWCRAPRAGGDTQVMLDEAIEAEGADYFRLGAIAASPDGRLLAWSSDRSGAERFTLRIRDLATGADIETVSERVNGPVVWAAGAAALAFTEVNDQWRTYRARLHRLGAPAEAAVTLYEETQDIGFNVGLARSQDRQWLIVTTHDHETSEVRLVPLADPGAPPLLVAPRRAKRQYSLDSAHGRLWILTNDTHVNFRVAVADPATPDEWAELIPGSDQVYLRGLTSFARHLVIEERVDGLDQIRLRGYDGAEHRIAFPEASYTAALGTNPEYDSADYRIGYASMVTPDTVFDYDPEARALAVRKVRAVPSGYDAGRYATERLMIPARDGARVPVSIVYPKGFPRDGSGPLYLYGYGAYGFAIPPGFSSDRLSLLDRGWACAIAHIRGGDDLGYGWYLDGKAEQRWNSFTDFVDVAKGLIEAGFAAPGRIAIQGGSAGGELMGVVANTDPDLWGAVVADVPFVDVLNTMQDESLPLTPAEWPEWGNPIEDAKAFDLIASYSPYDNVRAQAYPPMLVTGGLNDPRVTYWEPAKWVARLRDTATGQAPLLLKINMGAGHGGKSGRYESITERAEAFAFMLDALGSAGQGQ</sequence>
<keyword evidence="8" id="KW-1185">Reference proteome</keyword>